<comment type="caution">
    <text evidence="2">The sequence shown here is derived from an EMBL/GenBank/DDBJ whole genome shotgun (WGS) entry which is preliminary data.</text>
</comment>
<dbReference type="Proteomes" id="UP000189229">
    <property type="component" value="Unassembled WGS sequence"/>
</dbReference>
<proteinExistence type="predicted"/>
<name>A0A1V3WA46_MYCKA</name>
<dbReference type="EMBL" id="MVBM01000017">
    <property type="protein sequence ID" value="OOK63628.1"/>
    <property type="molecule type" value="Genomic_DNA"/>
</dbReference>
<organism evidence="2 3">
    <name type="scientific">Mycobacterium kansasii</name>
    <dbReference type="NCBI Taxonomy" id="1768"/>
    <lineage>
        <taxon>Bacteria</taxon>
        <taxon>Bacillati</taxon>
        <taxon>Actinomycetota</taxon>
        <taxon>Actinomycetes</taxon>
        <taxon>Mycobacteriales</taxon>
        <taxon>Mycobacteriaceae</taxon>
        <taxon>Mycobacterium</taxon>
    </lineage>
</organism>
<evidence type="ECO:0000313" key="2">
    <source>
        <dbReference type="EMBL" id="OOK63628.1"/>
    </source>
</evidence>
<feature type="region of interest" description="Disordered" evidence="1">
    <location>
        <begin position="1"/>
        <end position="42"/>
    </location>
</feature>
<accession>A0A1V3WA46</accession>
<gene>
    <name evidence="2" type="ORF">BZL30_9414</name>
</gene>
<evidence type="ECO:0000256" key="1">
    <source>
        <dbReference type="SAM" id="MobiDB-lite"/>
    </source>
</evidence>
<sequence>MSDVLNGHHPATSSRSAGCPSRGRPHRERDAGGRAAGLSYAG</sequence>
<evidence type="ECO:0000313" key="3">
    <source>
        <dbReference type="Proteomes" id="UP000189229"/>
    </source>
</evidence>
<protein>
    <submittedName>
        <fullName evidence="2">Uncharacterized protein</fullName>
    </submittedName>
</protein>
<reference evidence="2 3" key="1">
    <citation type="submission" date="2017-02" db="EMBL/GenBank/DDBJ databases">
        <title>Complete genome sequences of Mycobacterium kansasii strains isolated from rhesus macaques.</title>
        <authorList>
            <person name="Panda A."/>
            <person name="Nagaraj S."/>
            <person name="Zhao X."/>
            <person name="Tettelin H."/>
            <person name="Detolla L.J."/>
        </authorList>
    </citation>
    <scope>NUCLEOTIDE SEQUENCE [LARGE SCALE GENOMIC DNA]</scope>
    <source>
        <strain evidence="2 3">11-3813</strain>
    </source>
</reference>
<dbReference type="AlphaFoldDB" id="A0A1V3WA46"/>